<dbReference type="InterPro" id="IPR017441">
    <property type="entry name" value="Protein_kinase_ATP_BS"/>
</dbReference>
<dbReference type="Gene3D" id="1.10.510.10">
    <property type="entry name" value="Transferase(Phosphotransferase) domain 1"/>
    <property type="match status" value="1"/>
</dbReference>
<feature type="domain" description="Protein kinase" evidence="11">
    <location>
        <begin position="45"/>
        <end position="247"/>
    </location>
</feature>
<evidence type="ECO:0000313" key="13">
    <source>
        <dbReference type="Proteomes" id="UP000036403"/>
    </source>
</evidence>
<dbReference type="PROSITE" id="PS00109">
    <property type="entry name" value="PROTEIN_KINASE_TYR"/>
    <property type="match status" value="1"/>
</dbReference>
<comment type="similarity">
    <text evidence="10">Belongs to the protein kinase superfamily. Tyr protein kinase family. Insulin receptor subfamily.</text>
</comment>
<evidence type="ECO:0000256" key="10">
    <source>
        <dbReference type="RuleBase" id="RU000312"/>
    </source>
</evidence>
<keyword evidence="6 9" id="KW-0067">ATP-binding</keyword>
<evidence type="ECO:0000256" key="4">
    <source>
        <dbReference type="ARBA" id="ARBA00022741"/>
    </source>
</evidence>
<dbReference type="GO" id="GO:0043235">
    <property type="term" value="C:receptor complex"/>
    <property type="evidence" value="ECO:0007669"/>
    <property type="project" value="TreeGrafter"/>
</dbReference>
<dbReference type="InterPro" id="IPR050122">
    <property type="entry name" value="RTK"/>
</dbReference>
<dbReference type="PANTHER" id="PTHR24416:SF527">
    <property type="entry name" value="PROTO-ONCOGENE TYROSINE-PROTEIN KINASE ROS"/>
    <property type="match status" value="1"/>
</dbReference>
<accession>A0A0J7MXU1</accession>
<comment type="caution">
    <text evidence="12">The sequence shown here is derived from an EMBL/GenBank/DDBJ whole genome shotgun (WGS) entry which is preliminary data.</text>
</comment>
<dbReference type="InterPro" id="IPR000719">
    <property type="entry name" value="Prot_kinase_dom"/>
</dbReference>
<gene>
    <name evidence="12" type="ORF">RF55_16318</name>
</gene>
<sequence>MTNMELAILHEIPIGNVQFNTLYSPTLPEYNPDDFVLTKIKREQITLAKLLGSGAFGMVFQGKIKDLEGPGVVTPAAIKMLRKNASSQEKKKFLQEARLMNHFRHKHVLRLLAVCLNEDSPLLVLELMEIGDLLNYLRESRKLQPSDSHALRLQDLFAMCEDVARGCSYLEELRFVHRDLACRNCLVSARDRENRVVKIGDFGLARDVYKDDYYRKAFLEQRKDIGALPGLDPKTSLSQSVGNHYAI</sequence>
<evidence type="ECO:0000256" key="2">
    <source>
        <dbReference type="ARBA" id="ARBA00022553"/>
    </source>
</evidence>
<dbReference type="PaxDb" id="67767-A0A0J7MXU1"/>
<evidence type="ECO:0000256" key="7">
    <source>
        <dbReference type="ARBA" id="ARBA00023137"/>
    </source>
</evidence>
<dbReference type="SUPFAM" id="SSF56112">
    <property type="entry name" value="Protein kinase-like (PK-like)"/>
    <property type="match status" value="1"/>
</dbReference>
<keyword evidence="5 12" id="KW-0418">Kinase</keyword>
<evidence type="ECO:0000256" key="3">
    <source>
        <dbReference type="ARBA" id="ARBA00022679"/>
    </source>
</evidence>
<dbReference type="EC" id="2.7.10.1" evidence="10"/>
<dbReference type="GO" id="GO:0005886">
    <property type="term" value="C:plasma membrane"/>
    <property type="evidence" value="ECO:0007669"/>
    <property type="project" value="TreeGrafter"/>
</dbReference>
<evidence type="ECO:0000259" key="11">
    <source>
        <dbReference type="PROSITE" id="PS50011"/>
    </source>
</evidence>
<evidence type="ECO:0000256" key="1">
    <source>
        <dbReference type="ARBA" id="ARBA00004167"/>
    </source>
</evidence>
<dbReference type="Proteomes" id="UP000036403">
    <property type="component" value="Unassembled WGS sequence"/>
</dbReference>
<dbReference type="InterPro" id="IPR020635">
    <property type="entry name" value="Tyr_kinase_cat_dom"/>
</dbReference>
<keyword evidence="10" id="KW-0472">Membrane</keyword>
<dbReference type="InterPro" id="IPR008266">
    <property type="entry name" value="Tyr_kinase_AS"/>
</dbReference>
<keyword evidence="2 10" id="KW-0597">Phosphoprotein</keyword>
<evidence type="ECO:0000313" key="12">
    <source>
        <dbReference type="EMBL" id="KMQ85240.1"/>
    </source>
</evidence>
<keyword evidence="3" id="KW-0808">Transferase</keyword>
<keyword evidence="10" id="KW-0812">Transmembrane</keyword>
<organism evidence="12 13">
    <name type="scientific">Lasius niger</name>
    <name type="common">Black garden ant</name>
    <dbReference type="NCBI Taxonomy" id="67767"/>
    <lineage>
        <taxon>Eukaryota</taxon>
        <taxon>Metazoa</taxon>
        <taxon>Ecdysozoa</taxon>
        <taxon>Arthropoda</taxon>
        <taxon>Hexapoda</taxon>
        <taxon>Insecta</taxon>
        <taxon>Pterygota</taxon>
        <taxon>Neoptera</taxon>
        <taxon>Endopterygota</taxon>
        <taxon>Hymenoptera</taxon>
        <taxon>Apocrita</taxon>
        <taxon>Aculeata</taxon>
        <taxon>Formicoidea</taxon>
        <taxon>Formicidae</taxon>
        <taxon>Formicinae</taxon>
        <taxon>Lasius</taxon>
        <taxon>Lasius</taxon>
    </lineage>
</organism>
<keyword evidence="7" id="KW-0829">Tyrosine-protein kinase</keyword>
<proteinExistence type="inferred from homology"/>
<evidence type="ECO:0000256" key="9">
    <source>
        <dbReference type="PROSITE-ProRule" id="PRU10141"/>
    </source>
</evidence>
<dbReference type="OrthoDB" id="65481at2759"/>
<dbReference type="Pfam" id="PF07714">
    <property type="entry name" value="PK_Tyr_Ser-Thr"/>
    <property type="match status" value="1"/>
</dbReference>
<protein>
    <recommendedName>
        <fullName evidence="10">Tyrosine-protein kinase receptor</fullName>
        <ecNumber evidence="10">2.7.10.1</ecNumber>
    </recommendedName>
</protein>
<reference evidence="12 13" key="1">
    <citation type="submission" date="2015-04" db="EMBL/GenBank/DDBJ databases">
        <title>Lasius niger genome sequencing.</title>
        <authorList>
            <person name="Konorov E.A."/>
            <person name="Nikitin M.A."/>
            <person name="Kirill M.V."/>
            <person name="Chang P."/>
        </authorList>
    </citation>
    <scope>NUCLEOTIDE SEQUENCE [LARGE SCALE GENOMIC DNA]</scope>
    <source>
        <tissue evidence="12">Whole</tissue>
    </source>
</reference>
<dbReference type="PANTHER" id="PTHR24416">
    <property type="entry name" value="TYROSINE-PROTEIN KINASE RECEPTOR"/>
    <property type="match status" value="1"/>
</dbReference>
<keyword evidence="4 9" id="KW-0547">Nucleotide-binding</keyword>
<keyword evidence="10" id="KW-0675">Receptor</keyword>
<dbReference type="GO" id="GO:0032006">
    <property type="term" value="P:regulation of TOR signaling"/>
    <property type="evidence" value="ECO:0007669"/>
    <property type="project" value="TreeGrafter"/>
</dbReference>
<dbReference type="PRINTS" id="PR00109">
    <property type="entry name" value="TYRKINASE"/>
</dbReference>
<keyword evidence="13" id="KW-1185">Reference proteome</keyword>
<dbReference type="InterPro" id="IPR002011">
    <property type="entry name" value="Tyr_kinase_rcpt_2_CS"/>
</dbReference>
<name>A0A0J7MXU1_LASNI</name>
<dbReference type="STRING" id="67767.A0A0J7MXU1"/>
<comment type="catalytic activity">
    <reaction evidence="8 10">
        <text>L-tyrosyl-[protein] + ATP = O-phospho-L-tyrosyl-[protein] + ADP + H(+)</text>
        <dbReference type="Rhea" id="RHEA:10596"/>
        <dbReference type="Rhea" id="RHEA-COMP:10136"/>
        <dbReference type="Rhea" id="RHEA-COMP:20101"/>
        <dbReference type="ChEBI" id="CHEBI:15378"/>
        <dbReference type="ChEBI" id="CHEBI:30616"/>
        <dbReference type="ChEBI" id="CHEBI:46858"/>
        <dbReference type="ChEBI" id="CHEBI:61978"/>
        <dbReference type="ChEBI" id="CHEBI:456216"/>
        <dbReference type="EC" id="2.7.10.1"/>
    </reaction>
</comment>
<dbReference type="GO" id="GO:0007169">
    <property type="term" value="P:cell surface receptor protein tyrosine kinase signaling pathway"/>
    <property type="evidence" value="ECO:0007669"/>
    <property type="project" value="InterPro"/>
</dbReference>
<dbReference type="InterPro" id="IPR001245">
    <property type="entry name" value="Ser-Thr/Tyr_kinase_cat_dom"/>
</dbReference>
<dbReference type="InterPro" id="IPR011009">
    <property type="entry name" value="Kinase-like_dom_sf"/>
</dbReference>
<dbReference type="AlphaFoldDB" id="A0A0J7MXU1"/>
<evidence type="ECO:0000256" key="6">
    <source>
        <dbReference type="ARBA" id="ARBA00022840"/>
    </source>
</evidence>
<evidence type="ECO:0000256" key="8">
    <source>
        <dbReference type="ARBA" id="ARBA00051243"/>
    </source>
</evidence>
<feature type="binding site" evidence="9">
    <location>
        <position position="79"/>
    </location>
    <ligand>
        <name>ATP</name>
        <dbReference type="ChEBI" id="CHEBI:30616"/>
    </ligand>
</feature>
<dbReference type="GO" id="GO:0004714">
    <property type="term" value="F:transmembrane receptor protein tyrosine kinase activity"/>
    <property type="evidence" value="ECO:0007669"/>
    <property type="project" value="UniProtKB-EC"/>
</dbReference>
<dbReference type="PROSITE" id="PS50011">
    <property type="entry name" value="PROTEIN_KINASE_DOM"/>
    <property type="match status" value="1"/>
</dbReference>
<dbReference type="GO" id="GO:0005524">
    <property type="term" value="F:ATP binding"/>
    <property type="evidence" value="ECO:0007669"/>
    <property type="project" value="UniProtKB-UniRule"/>
</dbReference>
<evidence type="ECO:0000256" key="5">
    <source>
        <dbReference type="ARBA" id="ARBA00022777"/>
    </source>
</evidence>
<dbReference type="SMART" id="SM00219">
    <property type="entry name" value="TyrKc"/>
    <property type="match status" value="1"/>
</dbReference>
<dbReference type="PROSITE" id="PS00239">
    <property type="entry name" value="RECEPTOR_TYR_KIN_II"/>
    <property type="match status" value="1"/>
</dbReference>
<comment type="subcellular location">
    <subcellularLocation>
        <location evidence="1">Membrane</location>
        <topology evidence="1">Single-pass membrane protein</topology>
    </subcellularLocation>
</comment>
<dbReference type="Gene3D" id="3.30.200.20">
    <property type="entry name" value="Phosphorylase Kinase, domain 1"/>
    <property type="match status" value="1"/>
</dbReference>
<dbReference type="PROSITE" id="PS00107">
    <property type="entry name" value="PROTEIN_KINASE_ATP"/>
    <property type="match status" value="1"/>
</dbReference>
<dbReference type="EMBL" id="LBMM01014291">
    <property type="protein sequence ID" value="KMQ85240.1"/>
    <property type="molecule type" value="Genomic_DNA"/>
</dbReference>